<dbReference type="EMBL" id="UGNC01000003">
    <property type="protein sequence ID" value="STW38770.1"/>
    <property type="molecule type" value="Genomic_DNA"/>
</dbReference>
<protein>
    <submittedName>
        <fullName evidence="2">Uncharacterized protein</fullName>
    </submittedName>
</protein>
<feature type="transmembrane region" description="Helical" evidence="1">
    <location>
        <begin position="12"/>
        <end position="35"/>
    </location>
</feature>
<accession>A0A378F4P4</accession>
<dbReference type="Proteomes" id="UP000255167">
    <property type="component" value="Unassembled WGS sequence"/>
</dbReference>
<evidence type="ECO:0000313" key="3">
    <source>
        <dbReference type="Proteomes" id="UP000255167"/>
    </source>
</evidence>
<keyword evidence="1" id="KW-0472">Membrane</keyword>
<feature type="transmembrane region" description="Helical" evidence="1">
    <location>
        <begin position="55"/>
        <end position="73"/>
    </location>
</feature>
<evidence type="ECO:0000256" key="1">
    <source>
        <dbReference type="SAM" id="Phobius"/>
    </source>
</evidence>
<evidence type="ECO:0000313" key="2">
    <source>
        <dbReference type="EMBL" id="STW38770.1"/>
    </source>
</evidence>
<name>A0A378F4P4_KLEPN</name>
<proteinExistence type="predicted"/>
<sequence length="129" mass="14830">MKLLLSLTTQKWSSGFPVLSVVMFLLIIITLFSNAVVDIFDVNVSKTMSSFLEHAPFFIIGLSVICAFFVIGMTDHDYTPVLEEHKRNEARLSVYHRLRYVEAGNDSNLLIVFYVQIMPDDLVMQLHRF</sequence>
<dbReference type="AlphaFoldDB" id="A0A378F4P4"/>
<keyword evidence="1" id="KW-0812">Transmembrane</keyword>
<gene>
    <name evidence="2" type="ORF">NCTC9617_00288</name>
</gene>
<keyword evidence="1" id="KW-1133">Transmembrane helix</keyword>
<organism evidence="2 3">
    <name type="scientific">Klebsiella pneumoniae</name>
    <dbReference type="NCBI Taxonomy" id="573"/>
    <lineage>
        <taxon>Bacteria</taxon>
        <taxon>Pseudomonadati</taxon>
        <taxon>Pseudomonadota</taxon>
        <taxon>Gammaproteobacteria</taxon>
        <taxon>Enterobacterales</taxon>
        <taxon>Enterobacteriaceae</taxon>
        <taxon>Klebsiella/Raoultella group</taxon>
        <taxon>Klebsiella</taxon>
        <taxon>Klebsiella pneumoniae complex</taxon>
    </lineage>
</organism>
<reference evidence="2 3" key="1">
    <citation type="submission" date="2018-06" db="EMBL/GenBank/DDBJ databases">
        <authorList>
            <consortium name="Pathogen Informatics"/>
            <person name="Doyle S."/>
        </authorList>
    </citation>
    <scope>NUCLEOTIDE SEQUENCE [LARGE SCALE GENOMIC DNA]</scope>
    <source>
        <strain evidence="2 3">NCTC9617</strain>
    </source>
</reference>